<evidence type="ECO:0000256" key="7">
    <source>
        <dbReference type="ARBA" id="ARBA00022842"/>
    </source>
</evidence>
<dbReference type="Gene3D" id="1.10.246.80">
    <property type="match status" value="1"/>
</dbReference>
<evidence type="ECO:0000259" key="10">
    <source>
        <dbReference type="Pfam" id="PF01743"/>
    </source>
</evidence>
<dbReference type="InterPro" id="IPR050264">
    <property type="entry name" value="Bact_CCA-adding_enz_type3_sf"/>
</dbReference>
<protein>
    <submittedName>
        <fullName evidence="13">Polynucleotide adenylyltransferase/metal dependent phosphohydrolase</fullName>
    </submittedName>
</protein>
<keyword evidence="7" id="KW-0460">Magnesium</keyword>
<comment type="cofactor">
    <cofactor evidence="1">
        <name>Mg(2+)</name>
        <dbReference type="ChEBI" id="CHEBI:18420"/>
    </cofactor>
</comment>
<keyword evidence="6" id="KW-0547">Nucleotide-binding</keyword>
<feature type="domain" description="tRNA nucleotidyltransferase/poly(A) polymerase RNA and SrmB- binding" evidence="11">
    <location>
        <begin position="172"/>
        <end position="233"/>
    </location>
</feature>
<reference evidence="14" key="1">
    <citation type="submission" date="2011-04" db="EMBL/GenBank/DDBJ databases">
        <title>The complete genome of Treponema brennaborense DSM 12168.</title>
        <authorList>
            <person name="Lucas S."/>
            <person name="Han J."/>
            <person name="Lapidus A."/>
            <person name="Bruce D."/>
            <person name="Goodwin L."/>
            <person name="Pitluck S."/>
            <person name="Peters L."/>
            <person name="Kyrpides N."/>
            <person name="Mavromatis K."/>
            <person name="Ivanova N."/>
            <person name="Mikhailova N."/>
            <person name="Pagani I."/>
            <person name="Teshima H."/>
            <person name="Detter J.C."/>
            <person name="Tapia R."/>
            <person name="Han C."/>
            <person name="Land M."/>
            <person name="Hauser L."/>
            <person name="Markowitz V."/>
            <person name="Cheng J.-F."/>
            <person name="Hugenholtz P."/>
            <person name="Woyke T."/>
            <person name="Wu D."/>
            <person name="Gronow S."/>
            <person name="Wellnitz S."/>
            <person name="Brambilla E."/>
            <person name="Klenk H.-P."/>
            <person name="Eisen J.A."/>
        </authorList>
    </citation>
    <scope>NUCLEOTIDE SEQUENCE [LARGE SCALE GENOMIC DNA]</scope>
    <source>
        <strain evidence="14">DSM 12168 / CIP 105900 / DD5/3</strain>
    </source>
</reference>
<dbReference type="PANTHER" id="PTHR46173:SF1">
    <property type="entry name" value="CCA TRNA NUCLEOTIDYLTRANSFERASE 1, MITOCHONDRIAL"/>
    <property type="match status" value="1"/>
</dbReference>
<dbReference type="RefSeq" id="WP_013758502.1">
    <property type="nucleotide sequence ID" value="NC_015500.1"/>
</dbReference>
<dbReference type="STRING" id="906968.Trebr_1373"/>
<dbReference type="Pfam" id="PF01743">
    <property type="entry name" value="PolyA_pol"/>
    <property type="match status" value="1"/>
</dbReference>
<keyword evidence="2 9" id="KW-0808">Transferase</keyword>
<dbReference type="Proteomes" id="UP000006546">
    <property type="component" value="Chromosome"/>
</dbReference>
<dbReference type="AlphaFoldDB" id="F4LMQ0"/>
<dbReference type="GO" id="GO:0008033">
    <property type="term" value="P:tRNA processing"/>
    <property type="evidence" value="ECO:0007669"/>
    <property type="project" value="UniProtKB-KW"/>
</dbReference>
<keyword evidence="14" id="KW-1185">Reference proteome</keyword>
<evidence type="ECO:0000259" key="11">
    <source>
        <dbReference type="Pfam" id="PF12627"/>
    </source>
</evidence>
<dbReference type="CDD" id="cd05398">
    <property type="entry name" value="NT_ClassII-CCAase"/>
    <property type="match status" value="1"/>
</dbReference>
<dbReference type="eggNOG" id="COG0617">
    <property type="taxonomic scope" value="Bacteria"/>
</dbReference>
<dbReference type="HOGENOM" id="CLU_015961_3_1_12"/>
<gene>
    <name evidence="13" type="ordered locus">Trebr_1373</name>
</gene>
<dbReference type="Pfam" id="PF12627">
    <property type="entry name" value="PolyA_pol_RNAbd"/>
    <property type="match status" value="1"/>
</dbReference>
<proteinExistence type="inferred from homology"/>
<evidence type="ECO:0000256" key="9">
    <source>
        <dbReference type="RuleBase" id="RU003953"/>
    </source>
</evidence>
<dbReference type="Gene3D" id="1.10.3090.10">
    <property type="entry name" value="cca-adding enzyme, domain 2"/>
    <property type="match status" value="1"/>
</dbReference>
<dbReference type="SUPFAM" id="SSF81891">
    <property type="entry name" value="Poly A polymerase C-terminal region-like"/>
    <property type="match status" value="1"/>
</dbReference>
<dbReference type="PANTHER" id="PTHR46173">
    <property type="entry name" value="CCA TRNA NUCLEOTIDYLTRANSFERASE 1, MITOCHONDRIAL"/>
    <property type="match status" value="1"/>
</dbReference>
<comment type="similarity">
    <text evidence="9">Belongs to the tRNA nucleotidyltransferase/poly(A) polymerase family.</text>
</comment>
<dbReference type="GO" id="GO:0046872">
    <property type="term" value="F:metal ion binding"/>
    <property type="evidence" value="ECO:0007669"/>
    <property type="project" value="UniProtKB-KW"/>
</dbReference>
<dbReference type="SUPFAM" id="SSF81301">
    <property type="entry name" value="Nucleotidyltransferase"/>
    <property type="match status" value="1"/>
</dbReference>
<name>F4LMQ0_TREBD</name>
<evidence type="ECO:0000313" key="14">
    <source>
        <dbReference type="Proteomes" id="UP000006546"/>
    </source>
</evidence>
<evidence type="ECO:0000313" key="13">
    <source>
        <dbReference type="EMBL" id="AEE16797.1"/>
    </source>
</evidence>
<evidence type="ECO:0000256" key="8">
    <source>
        <dbReference type="ARBA" id="ARBA00022884"/>
    </source>
</evidence>
<dbReference type="GO" id="GO:0000049">
    <property type="term" value="F:tRNA binding"/>
    <property type="evidence" value="ECO:0007669"/>
    <property type="project" value="TreeGrafter"/>
</dbReference>
<evidence type="ECO:0000259" key="12">
    <source>
        <dbReference type="Pfam" id="PF13735"/>
    </source>
</evidence>
<dbReference type="KEGG" id="tbe:Trebr_1373"/>
<keyword evidence="3" id="KW-0819">tRNA processing</keyword>
<accession>F4LMQ0</accession>
<sequence length="469" mass="52205">MKRIKIPHELQKMHEIFSEHGFSAYLVGGAVRDIVRGKTASDWDVATNATPQQVTDMFRRVIPTGIAHGTVTVHFMKREVEVTTFRTETGYSDGRHPDSVKFAATIEDDLSRRDFTMNAIAANLADGLIVDPFGGRDDIKANVIRTVGNADERFAEDGLRPIRALRFAAQLGFSIDPATLAAVPRAKEKTAGVSIERFRDEFVKMLKAPQPSLALRLMEDTGMLRLFLPELAACRGVEQADARGFHRFDVLDHLLYACDGAPARKLEVRLAALFHDAGKPAVKRTEIRERVSDRAGEPPPAETIYTFYNHETVSASITKNVLERLRFPNALTTAVCHLVKNHMFHYESSWTDAAVRRFLVRVTPQAVEDLFDLRIADVYGMTGVPPQLKNGVWSENLLELKDRIDAITAQNTALTLKDLAVNGADLIRAGIPAGKRLGHILRELLDTVIDDPKQNDRETLLRIAVNLNG</sequence>
<dbReference type="Pfam" id="PF13735">
    <property type="entry name" value="tRNA_NucTran2_2"/>
    <property type="match status" value="1"/>
</dbReference>
<keyword evidence="8 9" id="KW-0694">RNA-binding</keyword>
<evidence type="ECO:0000256" key="2">
    <source>
        <dbReference type="ARBA" id="ARBA00022679"/>
    </source>
</evidence>
<dbReference type="InterPro" id="IPR032810">
    <property type="entry name" value="CCA-adding_enz_C"/>
</dbReference>
<dbReference type="InterPro" id="IPR032828">
    <property type="entry name" value="PolyA_RNA-bd"/>
</dbReference>
<dbReference type="GO" id="GO:0016779">
    <property type="term" value="F:nucleotidyltransferase activity"/>
    <property type="evidence" value="ECO:0007669"/>
    <property type="project" value="UniProtKB-KW"/>
</dbReference>
<dbReference type="InterPro" id="IPR043519">
    <property type="entry name" value="NT_sf"/>
</dbReference>
<dbReference type="OrthoDB" id="9805698at2"/>
<dbReference type="EMBL" id="CP002696">
    <property type="protein sequence ID" value="AEE16797.1"/>
    <property type="molecule type" value="Genomic_DNA"/>
</dbReference>
<evidence type="ECO:0000256" key="3">
    <source>
        <dbReference type="ARBA" id="ARBA00022694"/>
    </source>
</evidence>
<evidence type="ECO:0000256" key="6">
    <source>
        <dbReference type="ARBA" id="ARBA00022741"/>
    </source>
</evidence>
<evidence type="ECO:0000256" key="1">
    <source>
        <dbReference type="ARBA" id="ARBA00001946"/>
    </source>
</evidence>
<keyword evidence="5" id="KW-0479">Metal-binding</keyword>
<dbReference type="GO" id="GO:0000166">
    <property type="term" value="F:nucleotide binding"/>
    <property type="evidence" value="ECO:0007669"/>
    <property type="project" value="UniProtKB-KW"/>
</dbReference>
<evidence type="ECO:0000256" key="5">
    <source>
        <dbReference type="ARBA" id="ARBA00022723"/>
    </source>
</evidence>
<feature type="domain" description="Poly A polymerase head" evidence="10">
    <location>
        <begin position="24"/>
        <end position="145"/>
    </location>
</feature>
<evidence type="ECO:0000256" key="4">
    <source>
        <dbReference type="ARBA" id="ARBA00022695"/>
    </source>
</evidence>
<keyword evidence="4 13" id="KW-0548">Nucleotidyltransferase</keyword>
<dbReference type="InterPro" id="IPR002646">
    <property type="entry name" value="PolA_pol_head_dom"/>
</dbReference>
<dbReference type="Gene3D" id="3.30.460.10">
    <property type="entry name" value="Beta Polymerase, domain 2"/>
    <property type="match status" value="1"/>
</dbReference>
<feature type="domain" description="CCA-adding enzyme C-terminal" evidence="12">
    <location>
        <begin position="318"/>
        <end position="463"/>
    </location>
</feature>
<organism evidence="13 14">
    <name type="scientific">Treponema brennaborense (strain DSM 12168 / CIP 105900 / DD5/3)</name>
    <dbReference type="NCBI Taxonomy" id="906968"/>
    <lineage>
        <taxon>Bacteria</taxon>
        <taxon>Pseudomonadati</taxon>
        <taxon>Spirochaetota</taxon>
        <taxon>Spirochaetia</taxon>
        <taxon>Spirochaetales</taxon>
        <taxon>Treponemataceae</taxon>
        <taxon>Treponema</taxon>
    </lineage>
</organism>